<organism evidence="2 3">
    <name type="scientific">Desulfatibacillum alkenivorans DSM 16219</name>
    <dbReference type="NCBI Taxonomy" id="1121393"/>
    <lineage>
        <taxon>Bacteria</taxon>
        <taxon>Pseudomonadati</taxon>
        <taxon>Thermodesulfobacteriota</taxon>
        <taxon>Desulfobacteria</taxon>
        <taxon>Desulfobacterales</taxon>
        <taxon>Desulfatibacillaceae</taxon>
        <taxon>Desulfatibacillum</taxon>
    </lineage>
</organism>
<accession>A0A1M6XAU1</accession>
<dbReference type="InterPro" id="IPR000073">
    <property type="entry name" value="AB_hydrolase_1"/>
</dbReference>
<dbReference type="Gene3D" id="3.40.50.1820">
    <property type="entry name" value="alpha/beta hydrolase"/>
    <property type="match status" value="1"/>
</dbReference>
<proteinExistence type="predicted"/>
<dbReference type="AlphaFoldDB" id="A0A1M6XAU1"/>
<protein>
    <submittedName>
        <fullName evidence="2">Pimeloyl-ACP methyl ester carboxylesterase</fullName>
    </submittedName>
</protein>
<dbReference type="STRING" id="1121393.SAMN02745216_04492"/>
<evidence type="ECO:0000259" key="1">
    <source>
        <dbReference type="Pfam" id="PF00561"/>
    </source>
</evidence>
<dbReference type="EMBL" id="FQZU01000042">
    <property type="protein sequence ID" value="SHL02895.1"/>
    <property type="molecule type" value="Genomic_DNA"/>
</dbReference>
<dbReference type="Proteomes" id="UP000183994">
    <property type="component" value="Unassembled WGS sequence"/>
</dbReference>
<gene>
    <name evidence="2" type="ORF">SAMN02745216_04492</name>
</gene>
<dbReference type="RefSeq" id="WP_073478486.1">
    <property type="nucleotide sequence ID" value="NZ_FQZU01000042.1"/>
</dbReference>
<sequence>METKHHTLNEGRILAYGEFGKPGGVPVFYAHGGPGSRLEGALFHSKALERGYRFIATDRPGMGESTFLENRKLLDYPKDLEELADALNIGRFGVMGWSGGGAHTTVCAYALPERLLFNITCAGYTNFSELPDAEKYLESKADQVAVGLSKSHPRLFKMFFDLMNFSEKVAPEAAYDAFMKKLCPSDKEISAQPEFKELFLNDQREAFKQGAQGVTTDAAVHYVDWGFSLSEIQCRLHVFHGTADHMVPFEFGLNLEQNVPDCILHRLEDQGHLFPYKYMDAIFDAADEEIKG</sequence>
<name>A0A1M6XAU1_9BACT</name>
<dbReference type="SUPFAM" id="SSF53474">
    <property type="entry name" value="alpha/beta-Hydrolases"/>
    <property type="match status" value="1"/>
</dbReference>
<dbReference type="InterPro" id="IPR029058">
    <property type="entry name" value="AB_hydrolase_fold"/>
</dbReference>
<evidence type="ECO:0000313" key="3">
    <source>
        <dbReference type="Proteomes" id="UP000183994"/>
    </source>
</evidence>
<keyword evidence="3" id="KW-1185">Reference proteome</keyword>
<dbReference type="PANTHER" id="PTHR45763">
    <property type="entry name" value="HYDROLASE, ALPHA/BETA FOLD FAMILY PROTEIN, EXPRESSED-RELATED"/>
    <property type="match status" value="1"/>
</dbReference>
<dbReference type="OrthoDB" id="9780765at2"/>
<dbReference type="PANTHER" id="PTHR45763:SF46">
    <property type="entry name" value="AB HYDROLASE-1 DOMAIN-CONTAINING PROTEIN"/>
    <property type="match status" value="1"/>
</dbReference>
<reference evidence="3" key="1">
    <citation type="submission" date="2016-11" db="EMBL/GenBank/DDBJ databases">
        <authorList>
            <person name="Varghese N."/>
            <person name="Submissions S."/>
        </authorList>
    </citation>
    <scope>NUCLEOTIDE SEQUENCE [LARGE SCALE GENOMIC DNA]</scope>
    <source>
        <strain evidence="3">DSM 16219</strain>
    </source>
</reference>
<feature type="domain" description="AB hydrolase-1" evidence="1">
    <location>
        <begin position="26"/>
        <end position="274"/>
    </location>
</feature>
<evidence type="ECO:0000313" key="2">
    <source>
        <dbReference type="EMBL" id="SHL02895.1"/>
    </source>
</evidence>
<dbReference type="Pfam" id="PF00561">
    <property type="entry name" value="Abhydrolase_1"/>
    <property type="match status" value="1"/>
</dbReference>